<dbReference type="GO" id="GO:0005737">
    <property type="term" value="C:cytoplasm"/>
    <property type="evidence" value="ECO:0007669"/>
    <property type="project" value="UniProtKB-SubCell"/>
</dbReference>
<dbReference type="RefSeq" id="WP_121587194.1">
    <property type="nucleotide sequence ID" value="NZ_DBFBJK010000197.1"/>
</dbReference>
<evidence type="ECO:0000256" key="3">
    <source>
        <dbReference type="ARBA" id="ARBA00004496"/>
    </source>
</evidence>
<dbReference type="CDD" id="cd24015">
    <property type="entry name" value="ASKHA_NBD_PanK-III"/>
    <property type="match status" value="1"/>
</dbReference>
<dbReference type="EMBL" id="RCHT01000020">
    <property type="protein sequence ID" value="RLL09593.1"/>
    <property type="molecule type" value="Genomic_DNA"/>
</dbReference>
<dbReference type="EC" id="2.7.1.33" evidence="6 16"/>
<comment type="function">
    <text evidence="16">Catalyzes the phosphorylation of pantothenate (Pan), the first step in CoA biosynthesis.</text>
</comment>
<comment type="caution">
    <text evidence="16">Lacks conserved residue(s) required for the propagation of feature annotation.</text>
</comment>
<dbReference type="Pfam" id="PF03309">
    <property type="entry name" value="Pan_kinase"/>
    <property type="match status" value="1"/>
</dbReference>
<feature type="binding site" evidence="16">
    <location>
        <begin position="107"/>
        <end position="110"/>
    </location>
    <ligand>
        <name>substrate</name>
    </ligand>
</feature>
<dbReference type="SUPFAM" id="SSF53067">
    <property type="entry name" value="Actin-like ATPase domain"/>
    <property type="match status" value="2"/>
</dbReference>
<feature type="active site" description="Proton acceptor" evidence="16">
    <location>
        <position position="109"/>
    </location>
</feature>
<feature type="binding site" evidence="16">
    <location>
        <position position="129"/>
    </location>
    <ligand>
        <name>K(+)</name>
        <dbReference type="ChEBI" id="CHEBI:29103"/>
    </ligand>
</feature>
<feature type="binding site" evidence="16">
    <location>
        <position position="132"/>
    </location>
    <ligand>
        <name>ATP</name>
        <dbReference type="ChEBI" id="CHEBI:30616"/>
    </ligand>
</feature>
<dbReference type="InterPro" id="IPR004619">
    <property type="entry name" value="Type_III_PanK"/>
</dbReference>
<dbReference type="Proteomes" id="UP000276301">
    <property type="component" value="Unassembled WGS sequence"/>
</dbReference>
<name>A0A498CNU3_9FIRM</name>
<reference evidence="17 18" key="1">
    <citation type="submission" date="2018-10" db="EMBL/GenBank/DDBJ databases">
        <title>Anaerotruncus faecis sp. nov., isolated from human feces.</title>
        <authorList>
            <person name="Wang Y.-J."/>
        </authorList>
    </citation>
    <scope>NUCLEOTIDE SEQUENCE [LARGE SCALE GENOMIC DNA]</scope>
    <source>
        <strain evidence="17 18">22A2-44</strain>
    </source>
</reference>
<keyword evidence="11 16" id="KW-0067">ATP-binding</keyword>
<comment type="subcellular location">
    <subcellularLocation>
        <location evidence="3 16">Cytoplasm</location>
    </subcellularLocation>
</comment>
<evidence type="ECO:0000256" key="13">
    <source>
        <dbReference type="ARBA" id="ARBA00022993"/>
    </source>
</evidence>
<protein>
    <recommendedName>
        <fullName evidence="15 16">Type III pantothenate kinase</fullName>
        <ecNumber evidence="6 16">2.7.1.33</ecNumber>
    </recommendedName>
    <alternativeName>
        <fullName evidence="16">PanK-III</fullName>
    </alternativeName>
    <alternativeName>
        <fullName evidence="16">Pantothenic acid kinase</fullName>
    </alternativeName>
</protein>
<dbReference type="UniPathway" id="UPA00241">
    <property type="reaction ID" value="UER00352"/>
</dbReference>
<evidence type="ECO:0000256" key="8">
    <source>
        <dbReference type="ARBA" id="ARBA00022679"/>
    </source>
</evidence>
<comment type="pathway">
    <text evidence="4 16">Cofactor biosynthesis; coenzyme A biosynthesis; CoA from (R)-pantothenate: step 1/5.</text>
</comment>
<keyword evidence="18" id="KW-1185">Reference proteome</keyword>
<comment type="cofactor">
    <cofactor evidence="16">
        <name>NH4(+)</name>
        <dbReference type="ChEBI" id="CHEBI:28938"/>
    </cofactor>
    <cofactor evidence="16">
        <name>K(+)</name>
        <dbReference type="ChEBI" id="CHEBI:29103"/>
    </cofactor>
    <text evidence="16">A monovalent cation. Ammonium or potassium.</text>
</comment>
<dbReference type="AlphaFoldDB" id="A0A498CNU3"/>
<sequence length="255" mass="26939">MILSVDVGNTNISIGAYEAENRLFVCHILTEPDKTEVEYAMLFHHILHLHRQSEQDLEGAIISSVVPPLSPVLKAALQLCGAERVLQVGPGIRTGLNIRIDNPAQLGADFVAAAIGAMDRYPLPAIIVDLGTATKISVVDRSRTFIGGSIMPGVKVSLDALSNRAAQLPHISLEGPVPVIGTNTVDSMKSGVLLGAASMIDGMIARYEEAAGPAASVVACGALADVVVPLCRREITVDSTLRIDGLYAAWRKNSV</sequence>
<keyword evidence="9 16" id="KW-0547">Nucleotide-binding</keyword>
<feature type="binding site" evidence="16">
    <location>
        <position position="184"/>
    </location>
    <ligand>
        <name>substrate</name>
    </ligand>
</feature>
<dbReference type="GO" id="GO:0046872">
    <property type="term" value="F:metal ion binding"/>
    <property type="evidence" value="ECO:0007669"/>
    <property type="project" value="UniProtKB-KW"/>
</dbReference>
<dbReference type="PANTHER" id="PTHR34265">
    <property type="entry name" value="TYPE III PANTOTHENATE KINASE"/>
    <property type="match status" value="1"/>
</dbReference>
<comment type="cofactor">
    <cofactor evidence="2">
        <name>K(+)</name>
        <dbReference type="ChEBI" id="CHEBI:29103"/>
    </cofactor>
</comment>
<keyword evidence="10 16" id="KW-0418">Kinase</keyword>
<dbReference type="GO" id="GO:0005524">
    <property type="term" value="F:ATP binding"/>
    <property type="evidence" value="ECO:0007669"/>
    <property type="project" value="UniProtKB-UniRule"/>
</dbReference>
<evidence type="ECO:0000313" key="18">
    <source>
        <dbReference type="Proteomes" id="UP000276301"/>
    </source>
</evidence>
<evidence type="ECO:0000256" key="9">
    <source>
        <dbReference type="ARBA" id="ARBA00022741"/>
    </source>
</evidence>
<evidence type="ECO:0000256" key="1">
    <source>
        <dbReference type="ARBA" id="ARBA00001206"/>
    </source>
</evidence>
<keyword evidence="16" id="KW-0479">Metal-binding</keyword>
<dbReference type="GO" id="GO:0015937">
    <property type="term" value="P:coenzyme A biosynthetic process"/>
    <property type="evidence" value="ECO:0007669"/>
    <property type="project" value="UniProtKB-UniRule"/>
</dbReference>
<evidence type="ECO:0000256" key="2">
    <source>
        <dbReference type="ARBA" id="ARBA00001958"/>
    </source>
</evidence>
<dbReference type="InterPro" id="IPR043129">
    <property type="entry name" value="ATPase_NBD"/>
</dbReference>
<evidence type="ECO:0000256" key="15">
    <source>
        <dbReference type="ARBA" id="ARBA00040883"/>
    </source>
</evidence>
<gene>
    <name evidence="16" type="primary">coaX</name>
    <name evidence="17" type="ORF">D4A47_10100</name>
</gene>
<evidence type="ECO:0000256" key="5">
    <source>
        <dbReference type="ARBA" id="ARBA00011738"/>
    </source>
</evidence>
<evidence type="ECO:0000256" key="6">
    <source>
        <dbReference type="ARBA" id="ARBA00012102"/>
    </source>
</evidence>
<comment type="catalytic activity">
    <reaction evidence="1 16">
        <text>(R)-pantothenate + ATP = (R)-4'-phosphopantothenate + ADP + H(+)</text>
        <dbReference type="Rhea" id="RHEA:16373"/>
        <dbReference type="ChEBI" id="CHEBI:10986"/>
        <dbReference type="ChEBI" id="CHEBI:15378"/>
        <dbReference type="ChEBI" id="CHEBI:29032"/>
        <dbReference type="ChEBI" id="CHEBI:30616"/>
        <dbReference type="ChEBI" id="CHEBI:456216"/>
        <dbReference type="EC" id="2.7.1.33"/>
    </reaction>
</comment>
<keyword evidence="7 16" id="KW-0963">Cytoplasm</keyword>
<dbReference type="GO" id="GO:0004594">
    <property type="term" value="F:pantothenate kinase activity"/>
    <property type="evidence" value="ECO:0007669"/>
    <property type="project" value="UniProtKB-UniRule"/>
</dbReference>
<dbReference type="NCBIfam" id="TIGR00671">
    <property type="entry name" value="baf"/>
    <property type="match status" value="1"/>
</dbReference>
<dbReference type="HAMAP" id="MF_01274">
    <property type="entry name" value="Pantothen_kinase_3"/>
    <property type="match status" value="1"/>
</dbReference>
<proteinExistence type="inferred from homology"/>
<evidence type="ECO:0000256" key="4">
    <source>
        <dbReference type="ARBA" id="ARBA00005225"/>
    </source>
</evidence>
<keyword evidence="13 16" id="KW-0173">Coenzyme A biosynthesis</keyword>
<evidence type="ECO:0000313" key="17">
    <source>
        <dbReference type="EMBL" id="RLL09593.1"/>
    </source>
</evidence>
<comment type="subunit">
    <text evidence="5 16">Homodimer.</text>
</comment>
<evidence type="ECO:0000256" key="12">
    <source>
        <dbReference type="ARBA" id="ARBA00022958"/>
    </source>
</evidence>
<feature type="binding site" evidence="16">
    <location>
        <begin position="6"/>
        <end position="13"/>
    </location>
    <ligand>
        <name>ATP</name>
        <dbReference type="ChEBI" id="CHEBI:30616"/>
    </ligand>
</feature>
<dbReference type="PANTHER" id="PTHR34265:SF1">
    <property type="entry name" value="TYPE III PANTOTHENATE KINASE"/>
    <property type="match status" value="1"/>
</dbReference>
<evidence type="ECO:0000256" key="14">
    <source>
        <dbReference type="ARBA" id="ARBA00038036"/>
    </source>
</evidence>
<evidence type="ECO:0000256" key="7">
    <source>
        <dbReference type="ARBA" id="ARBA00022490"/>
    </source>
</evidence>
<organism evidence="17 18">
    <name type="scientific">Anaerotruncus massiliensis</name>
    <name type="common">ex Liu et al. 2021</name>
    <dbReference type="NCBI Taxonomy" id="2321404"/>
    <lineage>
        <taxon>Bacteria</taxon>
        <taxon>Bacillati</taxon>
        <taxon>Bacillota</taxon>
        <taxon>Clostridia</taxon>
        <taxon>Eubacteriales</taxon>
        <taxon>Oscillospiraceae</taxon>
        <taxon>Anaerotruncus</taxon>
    </lineage>
</organism>
<keyword evidence="12 16" id="KW-0630">Potassium</keyword>
<dbReference type="Gene3D" id="3.30.420.40">
    <property type="match status" value="2"/>
</dbReference>
<comment type="similarity">
    <text evidence="14 16">Belongs to the type III pantothenate kinase family.</text>
</comment>
<accession>A0A498CNU3</accession>
<keyword evidence="8 16" id="KW-0808">Transferase</keyword>
<evidence type="ECO:0000256" key="11">
    <source>
        <dbReference type="ARBA" id="ARBA00022840"/>
    </source>
</evidence>
<evidence type="ECO:0000256" key="16">
    <source>
        <dbReference type="HAMAP-Rule" id="MF_01274"/>
    </source>
</evidence>
<evidence type="ECO:0000256" key="10">
    <source>
        <dbReference type="ARBA" id="ARBA00022777"/>
    </source>
</evidence>
<comment type="caution">
    <text evidence="17">The sequence shown here is derived from an EMBL/GenBank/DDBJ whole genome shotgun (WGS) entry which is preliminary data.</text>
</comment>